<dbReference type="Proteomes" id="UP000287033">
    <property type="component" value="Unassembled WGS sequence"/>
</dbReference>
<evidence type="ECO:0000313" key="2">
    <source>
        <dbReference type="EMBL" id="GCC21084.1"/>
    </source>
</evidence>
<name>A0A401RSG3_CHIPU</name>
<keyword evidence="3" id="KW-1185">Reference proteome</keyword>
<evidence type="ECO:0000256" key="1">
    <source>
        <dbReference type="SAM" id="MobiDB-lite"/>
    </source>
</evidence>
<proteinExistence type="predicted"/>
<organism evidence="2 3">
    <name type="scientific">Chiloscyllium punctatum</name>
    <name type="common">Brownbanded bambooshark</name>
    <name type="synonym">Hemiscyllium punctatum</name>
    <dbReference type="NCBI Taxonomy" id="137246"/>
    <lineage>
        <taxon>Eukaryota</taxon>
        <taxon>Metazoa</taxon>
        <taxon>Chordata</taxon>
        <taxon>Craniata</taxon>
        <taxon>Vertebrata</taxon>
        <taxon>Chondrichthyes</taxon>
        <taxon>Elasmobranchii</taxon>
        <taxon>Galeomorphii</taxon>
        <taxon>Galeoidea</taxon>
        <taxon>Orectolobiformes</taxon>
        <taxon>Hemiscylliidae</taxon>
        <taxon>Chiloscyllium</taxon>
    </lineage>
</organism>
<dbReference type="AlphaFoldDB" id="A0A401RSG3"/>
<gene>
    <name evidence="2" type="ORF">chiPu_0019551</name>
</gene>
<accession>A0A401RSG3</accession>
<comment type="caution">
    <text evidence="2">The sequence shown here is derived from an EMBL/GenBank/DDBJ whole genome shotgun (WGS) entry which is preliminary data.</text>
</comment>
<evidence type="ECO:0000313" key="3">
    <source>
        <dbReference type="Proteomes" id="UP000287033"/>
    </source>
</evidence>
<feature type="region of interest" description="Disordered" evidence="1">
    <location>
        <begin position="56"/>
        <end position="85"/>
    </location>
</feature>
<dbReference type="EMBL" id="BEZZ01002050">
    <property type="protein sequence ID" value="GCC21084.1"/>
    <property type="molecule type" value="Genomic_DNA"/>
</dbReference>
<sequence>MNGELYVTVNGHCRIDSEVFVTVGGVVNAMVFSAPEPEVQLTDHESHTIPASAVQAAQSHGRRTRHRANGGAHGEQWVSGPYYWQ</sequence>
<reference evidence="2 3" key="1">
    <citation type="journal article" date="2018" name="Nat. Ecol. Evol.">
        <title>Shark genomes provide insights into elasmobranch evolution and the origin of vertebrates.</title>
        <authorList>
            <person name="Hara Y"/>
            <person name="Yamaguchi K"/>
            <person name="Onimaru K"/>
            <person name="Kadota M"/>
            <person name="Koyanagi M"/>
            <person name="Keeley SD"/>
            <person name="Tatsumi K"/>
            <person name="Tanaka K"/>
            <person name="Motone F"/>
            <person name="Kageyama Y"/>
            <person name="Nozu R"/>
            <person name="Adachi N"/>
            <person name="Nishimura O"/>
            <person name="Nakagawa R"/>
            <person name="Tanegashima C"/>
            <person name="Kiyatake I"/>
            <person name="Matsumoto R"/>
            <person name="Murakumo K"/>
            <person name="Nishida K"/>
            <person name="Terakita A"/>
            <person name="Kuratani S"/>
            <person name="Sato K"/>
            <person name="Hyodo S Kuraku.S."/>
        </authorList>
    </citation>
    <scope>NUCLEOTIDE SEQUENCE [LARGE SCALE GENOMIC DNA]</scope>
</reference>
<protein>
    <submittedName>
        <fullName evidence="2">Uncharacterized protein</fullName>
    </submittedName>
</protein>